<comment type="caution">
    <text evidence="3">The sequence shown here is derived from an EMBL/GenBank/DDBJ whole genome shotgun (WGS) entry which is preliminary data.</text>
</comment>
<dbReference type="RefSeq" id="XP_003079110.2">
    <property type="nucleotide sequence ID" value="XM_003079062.2"/>
</dbReference>
<feature type="transmembrane region" description="Helical" evidence="2">
    <location>
        <begin position="198"/>
        <end position="218"/>
    </location>
</feature>
<keyword evidence="4" id="KW-1185">Reference proteome</keyword>
<feature type="transmembrane region" description="Helical" evidence="2">
    <location>
        <begin position="55"/>
        <end position="75"/>
    </location>
</feature>
<reference evidence="4" key="1">
    <citation type="journal article" date="2006" name="Proc. Natl. Acad. Sci. U.S.A.">
        <title>Genome analysis of the smallest free-living eukaryote Ostreococcus tauri unveils many unique features.</title>
        <authorList>
            <person name="Derelle E."/>
            <person name="Ferraz C."/>
            <person name="Rombauts S."/>
            <person name="Rouze P."/>
            <person name="Worden A.Z."/>
            <person name="Robbens S."/>
            <person name="Partensky F."/>
            <person name="Degroeve S."/>
            <person name="Echeynie S."/>
            <person name="Cooke R."/>
            <person name="Saeys Y."/>
            <person name="Wuyts J."/>
            <person name="Jabbari K."/>
            <person name="Bowler C."/>
            <person name="Panaud O."/>
            <person name="Piegu B."/>
            <person name="Ball S.G."/>
            <person name="Ral J.-P."/>
            <person name="Bouget F.-Y."/>
            <person name="Piganeau G."/>
            <person name="De Baets B."/>
            <person name="Picard A."/>
            <person name="Delseny M."/>
            <person name="Demaille J."/>
            <person name="Van de Peer Y."/>
            <person name="Moreau H."/>
        </authorList>
    </citation>
    <scope>NUCLEOTIDE SEQUENCE [LARGE SCALE GENOMIC DNA]</scope>
    <source>
        <strain evidence="4">OTTH 0595 / CCAP 157/2 / RCC745</strain>
    </source>
</reference>
<name>A0A090M550_OSTTA</name>
<feature type="transmembrane region" description="Helical" evidence="2">
    <location>
        <begin position="143"/>
        <end position="164"/>
    </location>
</feature>
<keyword evidence="2" id="KW-1133">Transmembrane helix</keyword>
<reference evidence="3 4" key="2">
    <citation type="journal article" date="2014" name="BMC Genomics">
        <title>An improved genome of the model marine alga Ostreococcus tauri unfolds by assessing Illumina de novo assemblies.</title>
        <authorList>
            <person name="Blanc-Mathieu R."/>
            <person name="Verhelst B."/>
            <person name="Derelle E."/>
            <person name="Rombauts S."/>
            <person name="Bouget F.Y."/>
            <person name="Carre I."/>
            <person name="Chateau A."/>
            <person name="Eyre-Walker A."/>
            <person name="Grimsley N."/>
            <person name="Moreau H."/>
            <person name="Piegu B."/>
            <person name="Rivals E."/>
            <person name="Schackwitz W."/>
            <person name="Van de Peer Y."/>
            <person name="Piganeau G."/>
        </authorList>
    </citation>
    <scope>NUCLEOTIDE SEQUENCE [LARGE SCALE GENOMIC DNA]</scope>
    <source>
        <strain evidence="4">OTTH 0595 / CCAP 157/2 / RCC745</strain>
    </source>
</reference>
<evidence type="ECO:0000256" key="1">
    <source>
        <dbReference type="SAM" id="MobiDB-lite"/>
    </source>
</evidence>
<keyword evidence="2" id="KW-0472">Membrane</keyword>
<dbReference type="Proteomes" id="UP000009170">
    <property type="component" value="Unassembled WGS sequence"/>
</dbReference>
<evidence type="ECO:0000313" key="4">
    <source>
        <dbReference type="Proteomes" id="UP000009170"/>
    </source>
</evidence>
<dbReference type="GeneID" id="9834604"/>
<evidence type="ECO:0000313" key="3">
    <source>
        <dbReference type="EMBL" id="CEF97807.1"/>
    </source>
</evidence>
<feature type="transmembrane region" description="Helical" evidence="2">
    <location>
        <begin position="82"/>
        <end position="100"/>
    </location>
</feature>
<feature type="transmembrane region" description="Helical" evidence="2">
    <location>
        <begin position="170"/>
        <end position="191"/>
    </location>
</feature>
<feature type="compositionally biased region" description="Basic and acidic residues" evidence="1">
    <location>
        <begin position="288"/>
        <end position="297"/>
    </location>
</feature>
<feature type="transmembrane region" description="Helical" evidence="2">
    <location>
        <begin position="120"/>
        <end position="138"/>
    </location>
</feature>
<evidence type="ECO:0000256" key="2">
    <source>
        <dbReference type="SAM" id="Phobius"/>
    </source>
</evidence>
<protein>
    <submittedName>
        <fullName evidence="3">Unnamed product</fullName>
    </submittedName>
</protein>
<feature type="transmembrane region" description="Helical" evidence="2">
    <location>
        <begin position="252"/>
        <end position="269"/>
    </location>
</feature>
<dbReference type="EMBL" id="CAID01000005">
    <property type="protein sequence ID" value="CEF97807.1"/>
    <property type="molecule type" value="Genomic_DNA"/>
</dbReference>
<dbReference type="OrthoDB" id="10559017at2759"/>
<keyword evidence="2" id="KW-0812">Transmembrane</keyword>
<organism evidence="3 4">
    <name type="scientific">Ostreococcus tauri</name>
    <name type="common">Marine green alga</name>
    <dbReference type="NCBI Taxonomy" id="70448"/>
    <lineage>
        <taxon>Eukaryota</taxon>
        <taxon>Viridiplantae</taxon>
        <taxon>Chlorophyta</taxon>
        <taxon>Mamiellophyceae</taxon>
        <taxon>Mamiellales</taxon>
        <taxon>Bathycoccaceae</taxon>
        <taxon>Ostreococcus</taxon>
    </lineage>
</organism>
<sequence length="297" mass="32327">MARHHARARVASAVRDAMMENVAKIGAPTPSDAQVENMNKMSPNERFETMWEDHAFTMTLATMALPFGIFFAVFGRKHHTRLTLALTGVICAWLGLMGLETVRNSLESVSDHLTIPDTDMLNYGVAAVCGLIGVSVMMSIYKLLGLVIGVSCGWLVNSLAESYIDYDFDMMWTAGFYAVGAVLGWVFVSPFIMDKIGIVYAIIGGGLIATSGSLFLWLGGVVESPDLWPIDLTKSGDAEVQLNRAHFDFQDYTNYYSIAIALVFVYIGLCTGGRGKKGPDETSPLLGDAEKGQAEKK</sequence>
<gene>
    <name evidence="3" type="ORF">OT_ostta05g00140</name>
</gene>
<dbReference type="AlphaFoldDB" id="A0A090M550"/>
<dbReference type="KEGG" id="ota:OT_ostta05g00140"/>
<proteinExistence type="predicted"/>
<feature type="region of interest" description="Disordered" evidence="1">
    <location>
        <begin position="276"/>
        <end position="297"/>
    </location>
</feature>
<accession>A0A090M550</accession>
<dbReference type="InParanoid" id="A0A090M550"/>